<sequence length="196" mass="21259">MRLWLQRHARVLCEDGLCYGRLDVQADAAATQQAAVALAQALPPGVALRASPLRRCQALAEALQQLRPDLGPARADPRLAEMHFGAWEGHPWSAIAREDFEAWTADFAAARAGADGESTDQFVQRVAAAWDDWRATGQDAAWITHAGVMRAVQLIETGRRTVPTAADWPAEAIAFGQLWCVPRQPAFKQPAPASSA</sequence>
<dbReference type="EMBL" id="JAQIPB010000006">
    <property type="protein sequence ID" value="MDA7417364.1"/>
    <property type="molecule type" value="Genomic_DNA"/>
</dbReference>
<organism evidence="1 2">
    <name type="scientific">Xenophilus arseniciresistens</name>
    <dbReference type="NCBI Taxonomy" id="1283306"/>
    <lineage>
        <taxon>Bacteria</taxon>
        <taxon>Pseudomonadati</taxon>
        <taxon>Pseudomonadota</taxon>
        <taxon>Betaproteobacteria</taxon>
        <taxon>Burkholderiales</taxon>
        <taxon>Comamonadaceae</taxon>
        <taxon>Xenophilus</taxon>
    </lineage>
</organism>
<gene>
    <name evidence="1" type="ORF">PGB34_13420</name>
</gene>
<dbReference type="SUPFAM" id="SSF53254">
    <property type="entry name" value="Phosphoglycerate mutase-like"/>
    <property type="match status" value="1"/>
</dbReference>
<reference evidence="1" key="1">
    <citation type="submission" date="2023-01" db="EMBL/GenBank/DDBJ databases">
        <title>Xenophilus mangrovi sp. nov., isolated from soil of Mangrove nature reserve.</title>
        <authorList>
            <person name="Xu S."/>
            <person name="Liu Z."/>
            <person name="Xu Y."/>
        </authorList>
    </citation>
    <scope>NUCLEOTIDE SEQUENCE</scope>
    <source>
        <strain evidence="1">YW8</strain>
    </source>
</reference>
<dbReference type="InterPro" id="IPR029033">
    <property type="entry name" value="His_PPase_superfam"/>
</dbReference>
<keyword evidence="2" id="KW-1185">Reference proteome</keyword>
<dbReference type="AlphaFoldDB" id="A0AAE3SZQ2"/>
<dbReference type="Gene3D" id="3.40.50.1240">
    <property type="entry name" value="Phosphoglycerate mutase-like"/>
    <property type="match status" value="1"/>
</dbReference>
<protein>
    <submittedName>
        <fullName evidence="1">Histidine phosphatase family protein</fullName>
    </submittedName>
</protein>
<dbReference type="Pfam" id="PF00300">
    <property type="entry name" value="His_Phos_1"/>
    <property type="match status" value="1"/>
</dbReference>
<evidence type="ECO:0000313" key="2">
    <source>
        <dbReference type="Proteomes" id="UP001212602"/>
    </source>
</evidence>
<evidence type="ECO:0000313" key="1">
    <source>
        <dbReference type="EMBL" id="MDA7417364.1"/>
    </source>
</evidence>
<dbReference type="Proteomes" id="UP001212602">
    <property type="component" value="Unassembled WGS sequence"/>
</dbReference>
<dbReference type="SMART" id="SM00855">
    <property type="entry name" value="PGAM"/>
    <property type="match status" value="1"/>
</dbReference>
<proteinExistence type="predicted"/>
<accession>A0AAE3SZQ2</accession>
<comment type="caution">
    <text evidence="1">The sequence shown here is derived from an EMBL/GenBank/DDBJ whole genome shotgun (WGS) entry which is preliminary data.</text>
</comment>
<name>A0AAE3SZQ2_9BURK</name>
<dbReference type="RefSeq" id="WP_271428600.1">
    <property type="nucleotide sequence ID" value="NZ_JAQIPB010000006.1"/>
</dbReference>
<dbReference type="InterPro" id="IPR013078">
    <property type="entry name" value="His_Pase_superF_clade-1"/>
</dbReference>